<reference evidence="18 19" key="1">
    <citation type="submission" date="2017-12" db="EMBL/GenBank/DDBJ databases">
        <title>Phylogenetic diversity of female urinary microbiome.</title>
        <authorList>
            <person name="Thomas-White K."/>
            <person name="Wolfe A.J."/>
        </authorList>
    </citation>
    <scope>NUCLEOTIDE SEQUENCE [LARGE SCALE GENOMIC DNA]</scope>
    <source>
        <strain evidence="18 19">UMB0402</strain>
    </source>
</reference>
<dbReference type="Pfam" id="PF21999">
    <property type="entry name" value="IMS_HHH_1"/>
    <property type="match status" value="1"/>
</dbReference>
<dbReference type="GO" id="GO:0003684">
    <property type="term" value="F:damaged DNA binding"/>
    <property type="evidence" value="ECO:0007669"/>
    <property type="project" value="InterPro"/>
</dbReference>
<dbReference type="Gene3D" id="3.40.1170.60">
    <property type="match status" value="1"/>
</dbReference>
<feature type="domain" description="UmuC" evidence="17">
    <location>
        <begin position="23"/>
        <end position="203"/>
    </location>
</feature>
<keyword evidence="4 16" id="KW-0963">Cytoplasm</keyword>
<dbReference type="GO" id="GO:0005829">
    <property type="term" value="C:cytosol"/>
    <property type="evidence" value="ECO:0007669"/>
    <property type="project" value="TreeGrafter"/>
</dbReference>
<evidence type="ECO:0000256" key="6">
    <source>
        <dbReference type="ARBA" id="ARBA00022695"/>
    </source>
</evidence>
<protein>
    <recommendedName>
        <fullName evidence="16">DNA polymerase IV</fullName>
        <shortName evidence="16">Pol IV</shortName>
        <ecNumber evidence="16">2.7.7.7</ecNumber>
    </recommendedName>
</protein>
<organism evidence="18 19">
    <name type="scientific">Winkia neuii</name>
    <dbReference type="NCBI Taxonomy" id="33007"/>
    <lineage>
        <taxon>Bacteria</taxon>
        <taxon>Bacillati</taxon>
        <taxon>Actinomycetota</taxon>
        <taxon>Actinomycetes</taxon>
        <taxon>Actinomycetales</taxon>
        <taxon>Actinomycetaceae</taxon>
        <taxon>Winkia</taxon>
    </lineage>
</organism>
<evidence type="ECO:0000256" key="3">
    <source>
        <dbReference type="ARBA" id="ARBA00022457"/>
    </source>
</evidence>
<comment type="subcellular location">
    <subcellularLocation>
        <location evidence="1 16">Cytoplasm</location>
    </subcellularLocation>
</comment>
<keyword evidence="6 16" id="KW-0548">Nucleotidyltransferase</keyword>
<dbReference type="GO" id="GO:0006281">
    <property type="term" value="P:DNA repair"/>
    <property type="evidence" value="ECO:0007669"/>
    <property type="project" value="UniProtKB-UniRule"/>
</dbReference>
<evidence type="ECO:0000256" key="8">
    <source>
        <dbReference type="ARBA" id="ARBA00022723"/>
    </source>
</evidence>
<evidence type="ECO:0000256" key="2">
    <source>
        <dbReference type="ARBA" id="ARBA00010945"/>
    </source>
</evidence>
<evidence type="ECO:0000313" key="18">
    <source>
        <dbReference type="EMBL" id="PKY71602.1"/>
    </source>
</evidence>
<comment type="function">
    <text evidence="14 16">Poorly processive, error-prone DNA polymerase involved in untargeted mutagenesis. Copies undamaged DNA at stalled replication forks, which arise in vivo from mismatched or misaligned primer ends. These misaligned primers can be extended by PolIV. Exhibits no 3'-5' exonuclease (proofreading) activity. May be involved in translesional synthesis, in conjunction with the beta clamp from PolIII.</text>
</comment>
<dbReference type="GO" id="GO:0000287">
    <property type="term" value="F:magnesium ion binding"/>
    <property type="evidence" value="ECO:0007669"/>
    <property type="project" value="UniProtKB-UniRule"/>
</dbReference>
<dbReference type="RefSeq" id="WP_024331524.1">
    <property type="nucleotide sequence ID" value="NZ_JASOXK010000004.1"/>
</dbReference>
<dbReference type="EC" id="2.7.7.7" evidence="16"/>
<dbReference type="InterPro" id="IPR001126">
    <property type="entry name" value="UmuC"/>
</dbReference>
<dbReference type="EMBL" id="PKKO01000006">
    <property type="protein sequence ID" value="PKY71602.1"/>
    <property type="molecule type" value="Genomic_DNA"/>
</dbReference>
<feature type="site" description="Substrate discrimination" evidence="16">
    <location>
        <position position="32"/>
    </location>
</feature>
<name>A0A2I1IKH4_9ACTO</name>
<keyword evidence="10 16" id="KW-0460">Magnesium</keyword>
<dbReference type="InterPro" id="IPR036775">
    <property type="entry name" value="DNA_pol_Y-fam_lit_finger_sf"/>
</dbReference>
<evidence type="ECO:0000256" key="5">
    <source>
        <dbReference type="ARBA" id="ARBA00022679"/>
    </source>
</evidence>
<dbReference type="GO" id="GO:0042276">
    <property type="term" value="P:error-prone translesion synthesis"/>
    <property type="evidence" value="ECO:0007669"/>
    <property type="project" value="TreeGrafter"/>
</dbReference>
<dbReference type="Gene3D" id="3.30.1490.100">
    <property type="entry name" value="DNA polymerase, Y-family, little finger domain"/>
    <property type="match status" value="1"/>
</dbReference>
<dbReference type="PROSITE" id="PS50173">
    <property type="entry name" value="UMUC"/>
    <property type="match status" value="1"/>
</dbReference>
<dbReference type="CDD" id="cd03586">
    <property type="entry name" value="PolY_Pol_IV_kappa"/>
    <property type="match status" value="1"/>
</dbReference>
<dbReference type="AlphaFoldDB" id="A0A2I1IKH4"/>
<dbReference type="GeneID" id="35867245"/>
<dbReference type="InterPro" id="IPR017961">
    <property type="entry name" value="DNA_pol_Y-fam_little_finger"/>
</dbReference>
<keyword evidence="12 16" id="KW-0238">DNA-binding</keyword>
<keyword evidence="7 16" id="KW-0235">DNA replication</keyword>
<evidence type="ECO:0000256" key="15">
    <source>
        <dbReference type="ARBA" id="ARBA00049244"/>
    </source>
</evidence>
<comment type="similarity">
    <text evidence="2 16">Belongs to the DNA polymerase type-Y family.</text>
</comment>
<keyword evidence="13 16" id="KW-0234">DNA repair</keyword>
<evidence type="ECO:0000256" key="10">
    <source>
        <dbReference type="ARBA" id="ARBA00022842"/>
    </source>
</evidence>
<proteinExistence type="inferred from homology"/>
<dbReference type="STRING" id="33007.HMPREF3198_01890"/>
<gene>
    <name evidence="16" type="primary">dinB</name>
    <name evidence="18" type="ORF">CYJ19_10310</name>
</gene>
<sequence>MSNAPRLASAKRGWGSDDSAANILHVDMDCFFASVELLHHPDLRGKPLIVGGHSNRGVVTSATYEARAYGVRAGMPMGQALRACPQAYVLPTRKNIYSQVSRAVMAILASYTPAFQKVSIDEAYLDVAGVRRLFGSSTQIAASLRQRIRRETGIAASVGIAPSKLVAKIASSHAKPDGVLLVPESAVTDFLRDLPVGALPGVGRRAQQVLLGSGIRTVGQLSQVEVKDLQHKVGKAAGARLAQISRGIDLSVVGGEEAEKSIGTEVTFASNIATFADLDDVLLSQAHECAAKLRAKKWQGQTVVVKLRGADFSTITRSKTVTATDVGAKIFQVARNLGHSVNIPAGGYRLVGVRIEGLISAELGIQLSFDGEDGRRAAESAMDGVTAKFGENVLLPASLLSGPTGKNELGKTRPDALS</sequence>
<dbReference type="SUPFAM" id="SSF100879">
    <property type="entry name" value="Lesion bypass DNA polymerase (Y-family), little finger domain"/>
    <property type="match status" value="1"/>
</dbReference>
<evidence type="ECO:0000256" key="14">
    <source>
        <dbReference type="ARBA" id="ARBA00025589"/>
    </source>
</evidence>
<dbReference type="Gene3D" id="1.10.150.20">
    <property type="entry name" value="5' to 3' exonuclease, C-terminal subdomain"/>
    <property type="match status" value="1"/>
</dbReference>
<comment type="cofactor">
    <cofactor evidence="16">
        <name>Mg(2+)</name>
        <dbReference type="ChEBI" id="CHEBI:18420"/>
    </cofactor>
    <text evidence="16">Binds 2 magnesium ions per subunit.</text>
</comment>
<dbReference type="GO" id="GO:0003887">
    <property type="term" value="F:DNA-directed DNA polymerase activity"/>
    <property type="evidence" value="ECO:0007669"/>
    <property type="project" value="UniProtKB-UniRule"/>
</dbReference>
<dbReference type="InterPro" id="IPR050116">
    <property type="entry name" value="DNA_polymerase-Y"/>
</dbReference>
<dbReference type="SUPFAM" id="SSF56672">
    <property type="entry name" value="DNA/RNA polymerases"/>
    <property type="match status" value="1"/>
</dbReference>
<keyword evidence="3 16" id="KW-0515">Mutator protein</keyword>
<keyword evidence="19" id="KW-1185">Reference proteome</keyword>
<evidence type="ECO:0000256" key="9">
    <source>
        <dbReference type="ARBA" id="ARBA00022763"/>
    </source>
</evidence>
<dbReference type="InterPro" id="IPR022880">
    <property type="entry name" value="DNApol_IV"/>
</dbReference>
<dbReference type="HAMAP" id="MF_01113">
    <property type="entry name" value="DNApol_IV"/>
    <property type="match status" value="1"/>
</dbReference>
<feature type="active site" evidence="16">
    <location>
        <position position="122"/>
    </location>
</feature>
<feature type="binding site" evidence="16">
    <location>
        <position position="121"/>
    </location>
    <ligand>
        <name>Mg(2+)</name>
        <dbReference type="ChEBI" id="CHEBI:18420"/>
    </ligand>
</feature>
<dbReference type="PANTHER" id="PTHR11076:SF33">
    <property type="entry name" value="DNA POLYMERASE KAPPA"/>
    <property type="match status" value="1"/>
</dbReference>
<keyword evidence="11 16" id="KW-0239">DNA-directed DNA polymerase</keyword>
<comment type="catalytic activity">
    <reaction evidence="15 16">
        <text>DNA(n) + a 2'-deoxyribonucleoside 5'-triphosphate = DNA(n+1) + diphosphate</text>
        <dbReference type="Rhea" id="RHEA:22508"/>
        <dbReference type="Rhea" id="RHEA-COMP:17339"/>
        <dbReference type="Rhea" id="RHEA-COMP:17340"/>
        <dbReference type="ChEBI" id="CHEBI:33019"/>
        <dbReference type="ChEBI" id="CHEBI:61560"/>
        <dbReference type="ChEBI" id="CHEBI:173112"/>
        <dbReference type="EC" id="2.7.7.7"/>
    </reaction>
</comment>
<keyword evidence="8 16" id="KW-0479">Metal-binding</keyword>
<evidence type="ECO:0000256" key="11">
    <source>
        <dbReference type="ARBA" id="ARBA00022932"/>
    </source>
</evidence>
<dbReference type="Pfam" id="PF00817">
    <property type="entry name" value="IMS"/>
    <property type="match status" value="1"/>
</dbReference>
<dbReference type="PANTHER" id="PTHR11076">
    <property type="entry name" value="DNA REPAIR POLYMERASE UMUC / TRANSFERASE FAMILY MEMBER"/>
    <property type="match status" value="1"/>
</dbReference>
<keyword evidence="9 16" id="KW-0227">DNA damage</keyword>
<accession>A0A2I1IKH4</accession>
<evidence type="ECO:0000256" key="13">
    <source>
        <dbReference type="ARBA" id="ARBA00023204"/>
    </source>
</evidence>
<keyword evidence="5 16" id="KW-0808">Transferase</keyword>
<evidence type="ECO:0000259" key="17">
    <source>
        <dbReference type="PROSITE" id="PS50173"/>
    </source>
</evidence>
<evidence type="ECO:0000256" key="1">
    <source>
        <dbReference type="ARBA" id="ARBA00004496"/>
    </source>
</evidence>
<evidence type="ECO:0000313" key="19">
    <source>
        <dbReference type="Proteomes" id="UP000235122"/>
    </source>
</evidence>
<dbReference type="InterPro" id="IPR053848">
    <property type="entry name" value="IMS_HHH_1"/>
</dbReference>
<dbReference type="Pfam" id="PF11799">
    <property type="entry name" value="IMS_C"/>
    <property type="match status" value="1"/>
</dbReference>
<comment type="caution">
    <text evidence="18">The sequence shown here is derived from an EMBL/GenBank/DDBJ whole genome shotgun (WGS) entry which is preliminary data.</text>
</comment>
<dbReference type="Gene3D" id="3.30.70.270">
    <property type="match status" value="1"/>
</dbReference>
<feature type="binding site" evidence="16">
    <location>
        <position position="27"/>
    </location>
    <ligand>
        <name>Mg(2+)</name>
        <dbReference type="ChEBI" id="CHEBI:18420"/>
    </ligand>
</feature>
<dbReference type="NCBIfam" id="NF002677">
    <property type="entry name" value="PRK02406.1"/>
    <property type="match status" value="1"/>
</dbReference>
<dbReference type="InterPro" id="IPR043502">
    <property type="entry name" value="DNA/RNA_pol_sf"/>
</dbReference>
<comment type="subunit">
    <text evidence="16">Monomer.</text>
</comment>
<evidence type="ECO:0000256" key="4">
    <source>
        <dbReference type="ARBA" id="ARBA00022490"/>
    </source>
</evidence>
<evidence type="ECO:0000256" key="7">
    <source>
        <dbReference type="ARBA" id="ARBA00022705"/>
    </source>
</evidence>
<dbReference type="InterPro" id="IPR043128">
    <property type="entry name" value="Rev_trsase/Diguanyl_cyclase"/>
</dbReference>
<evidence type="ECO:0000256" key="16">
    <source>
        <dbReference type="HAMAP-Rule" id="MF_01113"/>
    </source>
</evidence>
<dbReference type="GO" id="GO:0009432">
    <property type="term" value="P:SOS response"/>
    <property type="evidence" value="ECO:0007669"/>
    <property type="project" value="TreeGrafter"/>
</dbReference>
<dbReference type="Proteomes" id="UP000235122">
    <property type="component" value="Unassembled WGS sequence"/>
</dbReference>
<dbReference type="GO" id="GO:0006261">
    <property type="term" value="P:DNA-templated DNA replication"/>
    <property type="evidence" value="ECO:0007669"/>
    <property type="project" value="UniProtKB-UniRule"/>
</dbReference>
<evidence type="ECO:0000256" key="12">
    <source>
        <dbReference type="ARBA" id="ARBA00023125"/>
    </source>
</evidence>